<dbReference type="Proteomes" id="UP000229342">
    <property type="component" value="Unassembled WGS sequence"/>
</dbReference>
<sequence>MQFMKKSSSKEQSHTNTELKRYLGAMHEEHMEALKGISEKFIDSDRKFDGLYKRFDSVEQKLDSHTEMIGKLTVDLEVVKSDVEIIKSDISIIKTDLKQKVDRTEFATLERRVVRLESKVR</sequence>
<dbReference type="Gene3D" id="1.20.5.340">
    <property type="match status" value="1"/>
</dbReference>
<gene>
    <name evidence="1" type="ORF">COV91_06345</name>
</gene>
<dbReference type="AlphaFoldDB" id="A0A2H0K9S3"/>
<organism evidence="1 2">
    <name type="scientific">Candidatus Taylorbacteria bacterium CG11_big_fil_rev_8_21_14_0_20_46_11</name>
    <dbReference type="NCBI Taxonomy" id="1975025"/>
    <lineage>
        <taxon>Bacteria</taxon>
        <taxon>Candidatus Tayloriibacteriota</taxon>
    </lineage>
</organism>
<accession>A0A2H0K9S3</accession>
<comment type="caution">
    <text evidence="1">The sequence shown here is derived from an EMBL/GenBank/DDBJ whole genome shotgun (WGS) entry which is preliminary data.</text>
</comment>
<name>A0A2H0K9S3_9BACT</name>
<dbReference type="EMBL" id="PCVG01000087">
    <property type="protein sequence ID" value="PIQ68002.1"/>
    <property type="molecule type" value="Genomic_DNA"/>
</dbReference>
<protein>
    <submittedName>
        <fullName evidence="1">Uncharacterized protein</fullName>
    </submittedName>
</protein>
<reference evidence="1 2" key="1">
    <citation type="submission" date="2017-09" db="EMBL/GenBank/DDBJ databases">
        <title>Depth-based differentiation of microbial function through sediment-hosted aquifers and enrichment of novel symbionts in the deep terrestrial subsurface.</title>
        <authorList>
            <person name="Probst A.J."/>
            <person name="Ladd B."/>
            <person name="Jarett J.K."/>
            <person name="Geller-Mcgrath D.E."/>
            <person name="Sieber C.M."/>
            <person name="Emerson J.B."/>
            <person name="Anantharaman K."/>
            <person name="Thomas B.C."/>
            <person name="Malmstrom R."/>
            <person name="Stieglmeier M."/>
            <person name="Klingl A."/>
            <person name="Woyke T."/>
            <person name="Ryan C.M."/>
            <person name="Banfield J.F."/>
        </authorList>
    </citation>
    <scope>NUCLEOTIDE SEQUENCE [LARGE SCALE GENOMIC DNA]</scope>
    <source>
        <strain evidence="1">CG11_big_fil_rev_8_21_14_0_20_46_11</strain>
    </source>
</reference>
<proteinExistence type="predicted"/>
<evidence type="ECO:0000313" key="1">
    <source>
        <dbReference type="EMBL" id="PIQ68002.1"/>
    </source>
</evidence>
<evidence type="ECO:0000313" key="2">
    <source>
        <dbReference type="Proteomes" id="UP000229342"/>
    </source>
</evidence>